<gene>
    <name evidence="2" type="ORF">DHEL01_v211225</name>
</gene>
<dbReference type="AlphaFoldDB" id="A0A2P5HJF1"/>
<dbReference type="InParanoid" id="A0A2P5HJF1"/>
<keyword evidence="3" id="KW-1185">Reference proteome</keyword>
<accession>A0A2P5HJF1</accession>
<name>A0A2P5HJF1_DIAHE</name>
<sequence length="68" mass="7245">MPPAPFKVTTSTPLQTPEEEKGAPAKMRRGQIDGDCEAGPWGKAAPHVQTAQESGHHLSVKLPRCLTA</sequence>
<organism evidence="2 3">
    <name type="scientific">Diaporthe helianthi</name>
    <dbReference type="NCBI Taxonomy" id="158607"/>
    <lineage>
        <taxon>Eukaryota</taxon>
        <taxon>Fungi</taxon>
        <taxon>Dikarya</taxon>
        <taxon>Ascomycota</taxon>
        <taxon>Pezizomycotina</taxon>
        <taxon>Sordariomycetes</taxon>
        <taxon>Sordariomycetidae</taxon>
        <taxon>Diaporthales</taxon>
        <taxon>Diaporthaceae</taxon>
        <taxon>Diaporthe</taxon>
    </lineage>
</organism>
<comment type="caution">
    <text evidence="2">The sequence shown here is derived from an EMBL/GenBank/DDBJ whole genome shotgun (WGS) entry which is preliminary data.</text>
</comment>
<evidence type="ECO:0000313" key="2">
    <source>
        <dbReference type="EMBL" id="POS70382.1"/>
    </source>
</evidence>
<protein>
    <submittedName>
        <fullName evidence="2">Uncharacterized protein</fullName>
    </submittedName>
</protein>
<reference evidence="2" key="1">
    <citation type="submission" date="2017-09" db="EMBL/GenBank/DDBJ databases">
        <title>Polyketide synthases of a Diaporthe helianthi virulent isolate.</title>
        <authorList>
            <person name="Baroncelli R."/>
        </authorList>
    </citation>
    <scope>NUCLEOTIDE SEQUENCE [LARGE SCALE GENOMIC DNA]</scope>
    <source>
        <strain evidence="2">7/96</strain>
    </source>
</reference>
<dbReference type="EMBL" id="MAVT02001658">
    <property type="protein sequence ID" value="POS70382.1"/>
    <property type="molecule type" value="Genomic_DNA"/>
</dbReference>
<feature type="region of interest" description="Disordered" evidence="1">
    <location>
        <begin position="1"/>
        <end position="68"/>
    </location>
</feature>
<dbReference type="Proteomes" id="UP000094444">
    <property type="component" value="Unassembled WGS sequence"/>
</dbReference>
<evidence type="ECO:0000313" key="3">
    <source>
        <dbReference type="Proteomes" id="UP000094444"/>
    </source>
</evidence>
<evidence type="ECO:0000256" key="1">
    <source>
        <dbReference type="SAM" id="MobiDB-lite"/>
    </source>
</evidence>
<proteinExistence type="predicted"/>